<dbReference type="WBParaSite" id="PEQ_0000370301-mRNA-1">
    <property type="protein sequence ID" value="PEQ_0000370301-mRNA-1"/>
    <property type="gene ID" value="PEQ_0000370301"/>
</dbReference>
<protein>
    <submittedName>
        <fullName evidence="2">Uncharacterized protein</fullName>
    </submittedName>
</protein>
<evidence type="ECO:0000313" key="2">
    <source>
        <dbReference type="WBParaSite" id="PEQ_0000370301-mRNA-1"/>
    </source>
</evidence>
<keyword evidence="1" id="KW-1185">Reference proteome</keyword>
<accession>A0A914RB33</accession>
<dbReference type="AlphaFoldDB" id="A0A914RB33"/>
<organism evidence="1 2">
    <name type="scientific">Parascaris equorum</name>
    <name type="common">Equine roundworm</name>
    <dbReference type="NCBI Taxonomy" id="6256"/>
    <lineage>
        <taxon>Eukaryota</taxon>
        <taxon>Metazoa</taxon>
        <taxon>Ecdysozoa</taxon>
        <taxon>Nematoda</taxon>
        <taxon>Chromadorea</taxon>
        <taxon>Rhabditida</taxon>
        <taxon>Spirurina</taxon>
        <taxon>Ascaridomorpha</taxon>
        <taxon>Ascaridoidea</taxon>
        <taxon>Ascarididae</taxon>
        <taxon>Parascaris</taxon>
    </lineage>
</organism>
<reference evidence="2" key="1">
    <citation type="submission" date="2022-11" db="UniProtKB">
        <authorList>
            <consortium name="WormBaseParasite"/>
        </authorList>
    </citation>
    <scope>IDENTIFICATION</scope>
</reference>
<name>A0A914RB33_PAREQ</name>
<sequence>MGQFFNQQFANTGHFPQEIIHRLCLNFVKALKRVINPVAELFFALSVLLPLLEQYTTIFLVRSTSKQRLENVMFFFNAGLNSEVQNSRQPG</sequence>
<evidence type="ECO:0000313" key="1">
    <source>
        <dbReference type="Proteomes" id="UP000887564"/>
    </source>
</evidence>
<dbReference type="Proteomes" id="UP000887564">
    <property type="component" value="Unplaced"/>
</dbReference>
<proteinExistence type="predicted"/>